<gene>
    <name evidence="1" type="ORF">EDB92DRAFT_1873884</name>
</gene>
<dbReference type="EMBL" id="JAKELL010000044">
    <property type="protein sequence ID" value="KAH8988082.1"/>
    <property type="molecule type" value="Genomic_DNA"/>
</dbReference>
<dbReference type="Proteomes" id="UP001201163">
    <property type="component" value="Unassembled WGS sequence"/>
</dbReference>
<evidence type="ECO:0000313" key="2">
    <source>
        <dbReference type="Proteomes" id="UP001201163"/>
    </source>
</evidence>
<reference evidence="1" key="1">
    <citation type="submission" date="2022-01" db="EMBL/GenBank/DDBJ databases">
        <title>Comparative genomics reveals a dynamic genome evolution in the ectomycorrhizal milk-cap (Lactarius) mushrooms.</title>
        <authorList>
            <consortium name="DOE Joint Genome Institute"/>
            <person name="Lebreton A."/>
            <person name="Tang N."/>
            <person name="Kuo A."/>
            <person name="LaButti K."/>
            <person name="Drula E."/>
            <person name="Barry K."/>
            <person name="Clum A."/>
            <person name="Lipzen A."/>
            <person name="Mousain D."/>
            <person name="Ng V."/>
            <person name="Wang R."/>
            <person name="Wang X."/>
            <person name="Dai Y."/>
            <person name="Henrissat B."/>
            <person name="Grigoriev I.V."/>
            <person name="Guerin-Laguette A."/>
            <person name="Yu F."/>
            <person name="Martin F.M."/>
        </authorList>
    </citation>
    <scope>NUCLEOTIDE SEQUENCE</scope>
    <source>
        <strain evidence="1">QP</strain>
    </source>
</reference>
<proteinExistence type="predicted"/>
<accession>A0AAD4LDX6</accession>
<evidence type="ECO:0000313" key="1">
    <source>
        <dbReference type="EMBL" id="KAH8988082.1"/>
    </source>
</evidence>
<keyword evidence="2" id="KW-1185">Reference proteome</keyword>
<comment type="caution">
    <text evidence="1">The sequence shown here is derived from an EMBL/GenBank/DDBJ whole genome shotgun (WGS) entry which is preliminary data.</text>
</comment>
<sequence length="89" mass="9843">MTSSLTLRLTYSSSPPVLLSRPLVSRLLCLSSLYLLLSYYLVPSTLCALLAHESSSLVPPHRSAFALTLALSRSINHFLFPLYLLSPFC</sequence>
<name>A0AAD4LDX6_9AGAM</name>
<organism evidence="1 2">
    <name type="scientific">Lactarius akahatsu</name>
    <dbReference type="NCBI Taxonomy" id="416441"/>
    <lineage>
        <taxon>Eukaryota</taxon>
        <taxon>Fungi</taxon>
        <taxon>Dikarya</taxon>
        <taxon>Basidiomycota</taxon>
        <taxon>Agaricomycotina</taxon>
        <taxon>Agaricomycetes</taxon>
        <taxon>Russulales</taxon>
        <taxon>Russulaceae</taxon>
        <taxon>Lactarius</taxon>
    </lineage>
</organism>
<dbReference type="AlphaFoldDB" id="A0AAD4LDX6"/>
<protein>
    <submittedName>
        <fullName evidence="1">Uncharacterized protein</fullName>
    </submittedName>
</protein>